<gene>
    <name evidence="5" type="ORF">C7383_10980</name>
</gene>
<dbReference type="PANTHER" id="PTHR45953">
    <property type="entry name" value="IDURONATE 2-SULFATASE"/>
    <property type="match status" value="1"/>
</dbReference>
<dbReference type="Pfam" id="PF16347">
    <property type="entry name" value="SGSH_C"/>
    <property type="match status" value="1"/>
</dbReference>
<feature type="domain" description="Sulfatase N-terminal" evidence="3">
    <location>
        <begin position="7"/>
        <end position="331"/>
    </location>
</feature>
<accession>A0AB73T227</accession>
<dbReference type="PANTHER" id="PTHR45953:SF1">
    <property type="entry name" value="IDURONATE 2-SULFATASE"/>
    <property type="match status" value="1"/>
</dbReference>
<dbReference type="Pfam" id="PF00884">
    <property type="entry name" value="Sulfatase"/>
    <property type="match status" value="1"/>
</dbReference>
<reference evidence="5 6" key="1">
    <citation type="submission" date="2018-05" db="EMBL/GenBank/DDBJ databases">
        <authorList>
            <person name="Goeker M."/>
            <person name="Huntemann M."/>
            <person name="Clum A."/>
            <person name="Pillay M."/>
            <person name="Palaniappan K."/>
            <person name="Varghese N."/>
            <person name="Mikhailova N."/>
            <person name="Stamatis D."/>
            <person name="Reddy T."/>
            <person name="Daum C."/>
            <person name="Shapiro N."/>
            <person name="Ivanova N."/>
            <person name="Kyrpides N."/>
            <person name="Woyke T."/>
        </authorList>
    </citation>
    <scope>NUCLEOTIDE SEQUENCE [LARGE SCALE GENOMIC DNA]</scope>
    <source>
        <strain evidence="5 6">DSM 26524</strain>
    </source>
</reference>
<protein>
    <submittedName>
        <fullName evidence="5">Arylsulfatase A-like enzyme</fullName>
    </submittedName>
</protein>
<dbReference type="InterPro" id="IPR017850">
    <property type="entry name" value="Alkaline_phosphatase_core_sf"/>
</dbReference>
<organism evidence="5 6">
    <name type="scientific">Murimonas intestini</name>
    <dbReference type="NCBI Taxonomy" id="1337051"/>
    <lineage>
        <taxon>Bacteria</taxon>
        <taxon>Bacillati</taxon>
        <taxon>Bacillota</taxon>
        <taxon>Clostridia</taxon>
        <taxon>Lachnospirales</taxon>
        <taxon>Lachnospiraceae</taxon>
        <taxon>Murimonas</taxon>
    </lineage>
</organism>
<proteinExistence type="predicted"/>
<keyword evidence="6" id="KW-1185">Reference proteome</keyword>
<dbReference type="Proteomes" id="UP000245412">
    <property type="component" value="Unassembled WGS sequence"/>
</dbReference>
<sequence length="475" mass="53935">MAQNSYNLLIITPDQMRADYMGCYGHPTIGTRHLDALAKEGIRFDSCYCAAPLCGPSRISFATSTYFSEHNHRNYGATVSPDVPNLVSALKREGYRTGMFGKNHLFTYERLPELWDELDEICLGNCDDHEKYVHAFSSFTMEEDHPYHITGRLTDETVDFIRRQESPFIAWVNYQDPHPAFACPKPYDTLFKPEDVVLDRSYYDYDKSREPVRCQVWREHSRMDLCTEEDMKKAAAAYMGQIRYVDDMVGRLMETLKETGHDKDTIVLFFSDHGELLGNHSMTHKIPVFYECLSRIPVIIRHPEGIGAGMTFEGLAEEVDLAPTILEFMGIAAPPTMVGISWAKSIECGHTGRDAGRETALCEAGIAVPTLKTPVEGLELKAPFAPTSYGCGSMLRKGDYKLSIYADDCCELYDLSRDPGEIHNLYGMAEYSAVQQEMTLELLKRVMSVKVRDTGKMEWDYAEYPVDVREEPLEK</sequence>
<dbReference type="AlphaFoldDB" id="A0AB73T227"/>
<name>A0AB73T227_9FIRM</name>
<dbReference type="GO" id="GO:0005737">
    <property type="term" value="C:cytoplasm"/>
    <property type="evidence" value="ECO:0007669"/>
    <property type="project" value="TreeGrafter"/>
</dbReference>
<dbReference type="InterPro" id="IPR000917">
    <property type="entry name" value="Sulfatase_N"/>
</dbReference>
<keyword evidence="2" id="KW-0378">Hydrolase</keyword>
<dbReference type="GO" id="GO:0046872">
    <property type="term" value="F:metal ion binding"/>
    <property type="evidence" value="ECO:0007669"/>
    <property type="project" value="UniProtKB-KW"/>
</dbReference>
<dbReference type="RefSeq" id="WP_257497846.1">
    <property type="nucleotide sequence ID" value="NZ_JANKBI010000010.1"/>
</dbReference>
<evidence type="ECO:0000256" key="1">
    <source>
        <dbReference type="ARBA" id="ARBA00022723"/>
    </source>
</evidence>
<keyword evidence="1" id="KW-0479">Metal-binding</keyword>
<evidence type="ECO:0000313" key="5">
    <source>
        <dbReference type="EMBL" id="PWJ74344.1"/>
    </source>
</evidence>
<evidence type="ECO:0000259" key="4">
    <source>
        <dbReference type="Pfam" id="PF16347"/>
    </source>
</evidence>
<dbReference type="Gene3D" id="3.40.720.10">
    <property type="entry name" value="Alkaline Phosphatase, subunit A"/>
    <property type="match status" value="1"/>
</dbReference>
<evidence type="ECO:0000313" key="6">
    <source>
        <dbReference type="Proteomes" id="UP000245412"/>
    </source>
</evidence>
<comment type="caution">
    <text evidence="5">The sequence shown here is derived from an EMBL/GenBank/DDBJ whole genome shotgun (WGS) entry which is preliminary data.</text>
</comment>
<dbReference type="EMBL" id="QGGY01000009">
    <property type="protein sequence ID" value="PWJ74344.1"/>
    <property type="molecule type" value="Genomic_DNA"/>
</dbReference>
<evidence type="ECO:0000259" key="3">
    <source>
        <dbReference type="Pfam" id="PF00884"/>
    </source>
</evidence>
<dbReference type="SUPFAM" id="SSF53649">
    <property type="entry name" value="Alkaline phosphatase-like"/>
    <property type="match status" value="1"/>
</dbReference>
<dbReference type="InterPro" id="IPR032506">
    <property type="entry name" value="SGSH_C"/>
</dbReference>
<feature type="domain" description="N-sulphoglucosamine sulphohydrolase C-terminal" evidence="4">
    <location>
        <begin position="396"/>
        <end position="444"/>
    </location>
</feature>
<dbReference type="GO" id="GO:0008484">
    <property type="term" value="F:sulfuric ester hydrolase activity"/>
    <property type="evidence" value="ECO:0007669"/>
    <property type="project" value="TreeGrafter"/>
</dbReference>
<evidence type="ECO:0000256" key="2">
    <source>
        <dbReference type="ARBA" id="ARBA00022801"/>
    </source>
</evidence>